<evidence type="ECO:0000313" key="2">
    <source>
        <dbReference type="Proteomes" id="UP000429555"/>
    </source>
</evidence>
<dbReference type="EMBL" id="WKJZ01000001">
    <property type="protein sequence ID" value="MVW74705.1"/>
    <property type="molecule type" value="Genomic_DNA"/>
</dbReference>
<sequence length="59" mass="6670">MKLALEPIDRPDGRCWQVRLDQHCVSFRSEAEARQFLATLQARLQAPHALPGSRLRAAS</sequence>
<protein>
    <submittedName>
        <fullName evidence="1">Uncharacterized protein</fullName>
    </submittedName>
</protein>
<comment type="caution">
    <text evidence="1">The sequence shown here is derived from an EMBL/GenBank/DDBJ whole genome shotgun (WGS) entry which is preliminary data.</text>
</comment>
<gene>
    <name evidence="1" type="ORF">GJV18_05190</name>
</gene>
<keyword evidence="2" id="KW-1185">Reference proteome</keyword>
<accession>A0A6I4KQS3</accession>
<name>A0A6I4KQS3_9PSED</name>
<dbReference type="RefSeq" id="WP_160343640.1">
    <property type="nucleotide sequence ID" value="NZ_WKJZ01000001.1"/>
</dbReference>
<organism evidence="1 2">
    <name type="scientific">Pseudomonas xionganensis</name>
    <dbReference type="NCBI Taxonomy" id="2654845"/>
    <lineage>
        <taxon>Bacteria</taxon>
        <taxon>Pseudomonadati</taxon>
        <taxon>Pseudomonadota</taxon>
        <taxon>Gammaproteobacteria</taxon>
        <taxon>Pseudomonadales</taxon>
        <taxon>Pseudomonadaceae</taxon>
        <taxon>Pseudomonas</taxon>
    </lineage>
</organism>
<dbReference type="Proteomes" id="UP000429555">
    <property type="component" value="Unassembled WGS sequence"/>
</dbReference>
<proteinExistence type="predicted"/>
<dbReference type="AlphaFoldDB" id="A0A6I4KQS3"/>
<reference evidence="1 2" key="1">
    <citation type="submission" date="2019-11" db="EMBL/GenBank/DDBJ databases">
        <title>Pseudomonas flavidum sp. nov., isolated from Baiyang Lake.</title>
        <authorList>
            <person name="Zhao Y."/>
        </authorList>
    </citation>
    <scope>NUCLEOTIDE SEQUENCE [LARGE SCALE GENOMIC DNA]</scope>
    <source>
        <strain evidence="2">R-22-3 w-18</strain>
    </source>
</reference>
<evidence type="ECO:0000313" key="1">
    <source>
        <dbReference type="EMBL" id="MVW74705.1"/>
    </source>
</evidence>